<evidence type="ECO:0000313" key="1">
    <source>
        <dbReference type="EMBL" id="MDR5896345.1"/>
    </source>
</evidence>
<name>A0ABU1GWB9_9GAMM</name>
<sequence>MRDENVGVPFLIEIVGQPMSSSSDWSEGDWLVMSEKQASADNAPVVVDYDGELRVMRYRAFDGHRRIETLEGAPYTDARNATLKGVVVNLIRHVS</sequence>
<dbReference type="InterPro" id="IPR036286">
    <property type="entry name" value="LexA/Signal_pep-like_sf"/>
</dbReference>
<dbReference type="EMBL" id="JARWAO010000004">
    <property type="protein sequence ID" value="MDR5896345.1"/>
    <property type="molecule type" value="Genomic_DNA"/>
</dbReference>
<dbReference type="Proteomes" id="UP001269375">
    <property type="component" value="Unassembled WGS sequence"/>
</dbReference>
<gene>
    <name evidence="1" type="ORF">QC825_09705</name>
</gene>
<protein>
    <recommendedName>
        <fullName evidence="3">Peptidase S24/S26A/S26B/S26C domain-containing protein</fullName>
    </recommendedName>
</protein>
<proteinExistence type="predicted"/>
<accession>A0ABU1GWB9</accession>
<comment type="caution">
    <text evidence="1">The sequence shown here is derived from an EMBL/GenBank/DDBJ whole genome shotgun (WGS) entry which is preliminary data.</text>
</comment>
<keyword evidence="2" id="KW-1185">Reference proteome</keyword>
<dbReference type="SUPFAM" id="SSF51306">
    <property type="entry name" value="LexA/Signal peptidase"/>
    <property type="match status" value="1"/>
</dbReference>
<reference evidence="1 2" key="1">
    <citation type="submission" date="2023-04" db="EMBL/GenBank/DDBJ databases">
        <title>A long-awaited taxogenomic arrangement of the family Halomonadaceae.</title>
        <authorList>
            <person name="De La Haba R."/>
            <person name="Chuvochina M."/>
            <person name="Wittouck S."/>
            <person name="Arahal D.R."/>
            <person name="Sanchez-Porro C."/>
            <person name="Hugenholtz P."/>
            <person name="Ventosa A."/>
        </authorList>
    </citation>
    <scope>NUCLEOTIDE SEQUENCE [LARGE SCALE GENOMIC DNA]</scope>
    <source>
        <strain evidence="1 2">DSM 22428</strain>
    </source>
</reference>
<organism evidence="1 2">
    <name type="scientific">Larsenimonas suaedae</name>
    <dbReference type="NCBI Taxonomy" id="1851019"/>
    <lineage>
        <taxon>Bacteria</taxon>
        <taxon>Pseudomonadati</taxon>
        <taxon>Pseudomonadota</taxon>
        <taxon>Gammaproteobacteria</taxon>
        <taxon>Oceanospirillales</taxon>
        <taxon>Halomonadaceae</taxon>
        <taxon>Larsenimonas</taxon>
    </lineage>
</organism>
<dbReference type="RefSeq" id="WP_251594934.1">
    <property type="nucleotide sequence ID" value="NZ_JAMLJI010000004.1"/>
</dbReference>
<evidence type="ECO:0008006" key="3">
    <source>
        <dbReference type="Google" id="ProtNLM"/>
    </source>
</evidence>
<evidence type="ECO:0000313" key="2">
    <source>
        <dbReference type="Proteomes" id="UP001269375"/>
    </source>
</evidence>